<dbReference type="AlphaFoldDB" id="A0A0W0WYA2"/>
<reference evidence="2 3" key="1">
    <citation type="submission" date="2015-11" db="EMBL/GenBank/DDBJ databases">
        <title>Genomic analysis of 38 Legionella species identifies large and diverse effector repertoires.</title>
        <authorList>
            <person name="Burstein D."/>
            <person name="Amaro F."/>
            <person name="Zusman T."/>
            <person name="Lifshitz Z."/>
            <person name="Cohen O."/>
            <person name="Gilbert J.A."/>
            <person name="Pupko T."/>
            <person name="Shuman H.A."/>
            <person name="Segal G."/>
        </authorList>
    </citation>
    <scope>NUCLEOTIDE SEQUENCE [LARGE SCALE GENOMIC DNA]</scope>
    <source>
        <strain evidence="2 3">Oak Ridge-10</strain>
    </source>
</reference>
<keyword evidence="1" id="KW-0812">Transmembrane</keyword>
<evidence type="ECO:0000256" key="1">
    <source>
        <dbReference type="SAM" id="Phobius"/>
    </source>
</evidence>
<dbReference type="EMBL" id="LNYP01000031">
    <property type="protein sequence ID" value="KTD37281.1"/>
    <property type="molecule type" value="Genomic_DNA"/>
</dbReference>
<evidence type="ECO:0000313" key="2">
    <source>
        <dbReference type="EMBL" id="KTD37281.1"/>
    </source>
</evidence>
<sequence>MLMRQNGSLHALKECSWEIFISKFKIIIYGLNSSLVGVVPLYYVLKDVVIKSENSDNCSSDFEIAALYSRDDVGFI</sequence>
<evidence type="ECO:0000313" key="3">
    <source>
        <dbReference type="Proteomes" id="UP000054858"/>
    </source>
</evidence>
<gene>
    <name evidence="2" type="ORF">Loak_2417</name>
</gene>
<keyword evidence="1" id="KW-1133">Transmembrane helix</keyword>
<organism evidence="2 3">
    <name type="scientific">Legionella oakridgensis</name>
    <dbReference type="NCBI Taxonomy" id="29423"/>
    <lineage>
        <taxon>Bacteria</taxon>
        <taxon>Pseudomonadati</taxon>
        <taxon>Pseudomonadota</taxon>
        <taxon>Gammaproteobacteria</taxon>
        <taxon>Legionellales</taxon>
        <taxon>Legionellaceae</taxon>
        <taxon>Legionella</taxon>
    </lineage>
</organism>
<proteinExistence type="predicted"/>
<dbReference type="Proteomes" id="UP000054858">
    <property type="component" value="Unassembled WGS sequence"/>
</dbReference>
<comment type="caution">
    <text evidence="2">The sequence shown here is derived from an EMBL/GenBank/DDBJ whole genome shotgun (WGS) entry which is preliminary data.</text>
</comment>
<keyword evidence="1" id="KW-0472">Membrane</keyword>
<protein>
    <submittedName>
        <fullName evidence="2">Uncharacterized protein</fullName>
    </submittedName>
</protein>
<name>A0A0W0WYA2_9GAMM</name>
<accession>A0A0W0WYA2</accession>
<feature type="transmembrane region" description="Helical" evidence="1">
    <location>
        <begin position="26"/>
        <end position="45"/>
    </location>
</feature>